<protein>
    <submittedName>
        <fullName evidence="2">Uncharacterized protein LOC107806413</fullName>
    </submittedName>
</protein>
<reference evidence="1" key="1">
    <citation type="journal article" date="2014" name="Nat. Commun.">
        <title>The tobacco genome sequence and its comparison with those of tomato and potato.</title>
        <authorList>
            <person name="Sierro N."/>
            <person name="Battey J.N."/>
            <person name="Ouadi S."/>
            <person name="Bakaher N."/>
            <person name="Bovet L."/>
            <person name="Willig A."/>
            <person name="Goepfert S."/>
            <person name="Peitsch M.C."/>
            <person name="Ivanov N.V."/>
        </authorList>
    </citation>
    <scope>NUCLEOTIDE SEQUENCE [LARGE SCALE GENOMIC DNA]</scope>
</reference>
<dbReference type="RefSeq" id="XP_075079602.1">
    <property type="nucleotide sequence ID" value="XM_075223501.1"/>
</dbReference>
<proteinExistence type="predicted"/>
<sequence>MKKKSDVSIIFPKFKALVEKFFATPIVTLYSDNGGEYIYLRDFFTSHGISHFLTPPYTPEYNGTAERRHCHIVETADNTVLTWAPHYIIPLPTGSTNSMAPPSTGASSSLTPSSCKALGTSNSYQGTTSLSSSSILSPASPDSSSVQEHRSLAVTTVEPMSLSDPISTHSMPSSLPIFSPLASTGTPEHMEISVSPALSTAPPPPPSQNSHHMVTRS</sequence>
<organism evidence="1 2">
    <name type="scientific">Nicotiana tabacum</name>
    <name type="common">Common tobacco</name>
    <dbReference type="NCBI Taxonomy" id="4097"/>
    <lineage>
        <taxon>Eukaryota</taxon>
        <taxon>Viridiplantae</taxon>
        <taxon>Streptophyta</taxon>
        <taxon>Embryophyta</taxon>
        <taxon>Tracheophyta</taxon>
        <taxon>Spermatophyta</taxon>
        <taxon>Magnoliopsida</taxon>
        <taxon>eudicotyledons</taxon>
        <taxon>Gunneridae</taxon>
        <taxon>Pentapetalae</taxon>
        <taxon>asterids</taxon>
        <taxon>lamiids</taxon>
        <taxon>Solanales</taxon>
        <taxon>Solanaceae</taxon>
        <taxon>Nicotianoideae</taxon>
        <taxon>Nicotianeae</taxon>
        <taxon>Nicotiana</taxon>
    </lineage>
</organism>
<accession>A0AC58S3P1</accession>
<name>A0AC58S3P1_TOBAC</name>
<reference evidence="2" key="2">
    <citation type="submission" date="2025-08" db="UniProtKB">
        <authorList>
            <consortium name="RefSeq"/>
        </authorList>
    </citation>
    <scope>IDENTIFICATION</scope>
    <source>
        <tissue evidence="2">Leaf</tissue>
    </source>
</reference>
<dbReference type="Proteomes" id="UP000790787">
    <property type="component" value="Chromosome 10"/>
</dbReference>
<gene>
    <name evidence="2" type="primary">LOC107806413</name>
</gene>
<evidence type="ECO:0000313" key="1">
    <source>
        <dbReference type="Proteomes" id="UP000790787"/>
    </source>
</evidence>
<evidence type="ECO:0000313" key="2">
    <source>
        <dbReference type="RefSeq" id="XP_075079602.1"/>
    </source>
</evidence>
<keyword evidence="1" id="KW-1185">Reference proteome</keyword>